<gene>
    <name evidence="1" type="ORF">B0T20DRAFT_387478</name>
</gene>
<sequence>MNTTQSSWFGIEKFTAASIDILAAAATNAAFSSFPGYVVWLAGTQLLNIGFPRLLLPKELCSGSVTSKSLGSPYLPSFRVSLGITA</sequence>
<name>A0AAE0U2K0_SORBR</name>
<keyword evidence="2" id="KW-1185">Reference proteome</keyword>
<comment type="caution">
    <text evidence="1">The sequence shown here is derived from an EMBL/GenBank/DDBJ whole genome shotgun (WGS) entry which is preliminary data.</text>
</comment>
<dbReference type="AlphaFoldDB" id="A0AAE0U2K0"/>
<dbReference type="EMBL" id="JAUTDP010000017">
    <property type="protein sequence ID" value="KAK3388239.1"/>
    <property type="molecule type" value="Genomic_DNA"/>
</dbReference>
<organism evidence="1 2">
    <name type="scientific">Sordaria brevicollis</name>
    <dbReference type="NCBI Taxonomy" id="83679"/>
    <lineage>
        <taxon>Eukaryota</taxon>
        <taxon>Fungi</taxon>
        <taxon>Dikarya</taxon>
        <taxon>Ascomycota</taxon>
        <taxon>Pezizomycotina</taxon>
        <taxon>Sordariomycetes</taxon>
        <taxon>Sordariomycetidae</taxon>
        <taxon>Sordariales</taxon>
        <taxon>Sordariaceae</taxon>
        <taxon>Sordaria</taxon>
    </lineage>
</organism>
<reference evidence="1" key="1">
    <citation type="journal article" date="2023" name="Mol. Phylogenet. Evol.">
        <title>Genome-scale phylogeny and comparative genomics of the fungal order Sordariales.</title>
        <authorList>
            <person name="Hensen N."/>
            <person name="Bonometti L."/>
            <person name="Westerberg I."/>
            <person name="Brannstrom I.O."/>
            <person name="Guillou S."/>
            <person name="Cros-Aarteil S."/>
            <person name="Calhoun S."/>
            <person name="Haridas S."/>
            <person name="Kuo A."/>
            <person name="Mondo S."/>
            <person name="Pangilinan J."/>
            <person name="Riley R."/>
            <person name="LaButti K."/>
            <person name="Andreopoulos B."/>
            <person name="Lipzen A."/>
            <person name="Chen C."/>
            <person name="Yan M."/>
            <person name="Daum C."/>
            <person name="Ng V."/>
            <person name="Clum A."/>
            <person name="Steindorff A."/>
            <person name="Ohm R.A."/>
            <person name="Martin F."/>
            <person name="Silar P."/>
            <person name="Natvig D.O."/>
            <person name="Lalanne C."/>
            <person name="Gautier V."/>
            <person name="Ament-Velasquez S.L."/>
            <person name="Kruys A."/>
            <person name="Hutchinson M.I."/>
            <person name="Powell A.J."/>
            <person name="Barry K."/>
            <person name="Miller A.N."/>
            <person name="Grigoriev I.V."/>
            <person name="Debuchy R."/>
            <person name="Gladieux P."/>
            <person name="Hiltunen Thoren M."/>
            <person name="Johannesson H."/>
        </authorList>
    </citation>
    <scope>NUCLEOTIDE SEQUENCE</scope>
    <source>
        <strain evidence="1">FGSC 1904</strain>
    </source>
</reference>
<protein>
    <submittedName>
        <fullName evidence="1">Uncharacterized protein</fullName>
    </submittedName>
</protein>
<reference evidence="1" key="2">
    <citation type="submission" date="2023-07" db="EMBL/GenBank/DDBJ databases">
        <authorList>
            <consortium name="Lawrence Berkeley National Laboratory"/>
            <person name="Haridas S."/>
            <person name="Hensen N."/>
            <person name="Bonometti L."/>
            <person name="Westerberg I."/>
            <person name="Brannstrom I.O."/>
            <person name="Guillou S."/>
            <person name="Cros-Aarteil S."/>
            <person name="Calhoun S."/>
            <person name="Kuo A."/>
            <person name="Mondo S."/>
            <person name="Pangilinan J."/>
            <person name="Riley R."/>
            <person name="LaButti K."/>
            <person name="Andreopoulos B."/>
            <person name="Lipzen A."/>
            <person name="Chen C."/>
            <person name="Yanf M."/>
            <person name="Daum C."/>
            <person name="Ng V."/>
            <person name="Clum A."/>
            <person name="Steindorff A."/>
            <person name="Ohm R."/>
            <person name="Martin F."/>
            <person name="Silar P."/>
            <person name="Natvig D."/>
            <person name="Lalanne C."/>
            <person name="Gautier V."/>
            <person name="Ament-velasquez S.L."/>
            <person name="Kruys A."/>
            <person name="Hutchinson M.I."/>
            <person name="Powell A.J."/>
            <person name="Barry K."/>
            <person name="Miller A.N."/>
            <person name="Grigoriev I.V."/>
            <person name="Debuchy R."/>
            <person name="Gladieux P."/>
            <person name="Thoren M.H."/>
            <person name="Johannesson H."/>
        </authorList>
    </citation>
    <scope>NUCLEOTIDE SEQUENCE</scope>
    <source>
        <strain evidence="1">FGSC 1904</strain>
    </source>
</reference>
<proteinExistence type="predicted"/>
<evidence type="ECO:0000313" key="2">
    <source>
        <dbReference type="Proteomes" id="UP001281003"/>
    </source>
</evidence>
<evidence type="ECO:0000313" key="1">
    <source>
        <dbReference type="EMBL" id="KAK3388239.1"/>
    </source>
</evidence>
<dbReference type="Proteomes" id="UP001281003">
    <property type="component" value="Unassembled WGS sequence"/>
</dbReference>
<accession>A0AAE0U2K0</accession>